<feature type="domain" description="ATP-dependent DNA ligase family profile" evidence="4">
    <location>
        <begin position="105"/>
        <end position="195"/>
    </location>
</feature>
<dbReference type="GO" id="GO:0003910">
    <property type="term" value="F:DNA ligase (ATP) activity"/>
    <property type="evidence" value="ECO:0007669"/>
    <property type="project" value="UniProtKB-EC"/>
</dbReference>
<dbReference type="Gene3D" id="3.30.470.30">
    <property type="entry name" value="DNA ligase/mRNA capping enzyme"/>
    <property type="match status" value="1"/>
</dbReference>
<dbReference type="PROSITE" id="PS50160">
    <property type="entry name" value="DNA_LIGASE_A3"/>
    <property type="match status" value="1"/>
</dbReference>
<dbReference type="GO" id="GO:0006281">
    <property type="term" value="P:DNA repair"/>
    <property type="evidence" value="ECO:0007669"/>
    <property type="project" value="InterPro"/>
</dbReference>
<evidence type="ECO:0000256" key="2">
    <source>
        <dbReference type="ARBA" id="ARBA00022598"/>
    </source>
</evidence>
<dbReference type="PANTHER" id="PTHR45674:SF4">
    <property type="entry name" value="DNA LIGASE 1"/>
    <property type="match status" value="1"/>
</dbReference>
<dbReference type="Gene3D" id="2.40.50.140">
    <property type="entry name" value="Nucleic acid-binding proteins"/>
    <property type="match status" value="1"/>
</dbReference>
<comment type="catalytic activity">
    <reaction evidence="3">
        <text>ATP + (deoxyribonucleotide)n-3'-hydroxyl + 5'-phospho-(deoxyribonucleotide)m = (deoxyribonucleotide)n+m + AMP + diphosphate.</text>
        <dbReference type="EC" id="6.5.1.1"/>
    </reaction>
</comment>
<proteinExistence type="inferred from homology"/>
<dbReference type="CDD" id="cd07906">
    <property type="entry name" value="Adenylation_DNA_ligase_LigD_LigC"/>
    <property type="match status" value="1"/>
</dbReference>
<dbReference type="InterPro" id="IPR012310">
    <property type="entry name" value="DNA_ligase_ATP-dep_cent"/>
</dbReference>
<dbReference type="InterPro" id="IPR016059">
    <property type="entry name" value="DNA_ligase_ATP-dep_CS"/>
</dbReference>
<dbReference type="Gene3D" id="3.30.1490.70">
    <property type="match status" value="1"/>
</dbReference>
<dbReference type="PROSITE" id="PS00697">
    <property type="entry name" value="DNA_LIGASE_A1"/>
    <property type="match status" value="1"/>
</dbReference>
<evidence type="ECO:0000256" key="3">
    <source>
        <dbReference type="ARBA" id="ARBA00034003"/>
    </source>
</evidence>
<reference evidence="5" key="1">
    <citation type="submission" date="2019-10" db="EMBL/GenBank/DDBJ databases">
        <title>Description of Paenibacillus glebae sp. nov.</title>
        <authorList>
            <person name="Carlier A."/>
            <person name="Qi S."/>
        </authorList>
    </citation>
    <scope>NUCLEOTIDE SEQUENCE</scope>
    <source>
        <strain evidence="5">LMG 31456</strain>
    </source>
</reference>
<dbReference type="SUPFAM" id="SSF50249">
    <property type="entry name" value="Nucleic acid-binding proteins"/>
    <property type="match status" value="1"/>
</dbReference>
<dbReference type="AlphaFoldDB" id="A0A972GQN9"/>
<evidence type="ECO:0000259" key="4">
    <source>
        <dbReference type="PROSITE" id="PS50160"/>
    </source>
</evidence>
<evidence type="ECO:0000313" key="6">
    <source>
        <dbReference type="Proteomes" id="UP000641588"/>
    </source>
</evidence>
<comment type="similarity">
    <text evidence="1">Belongs to the ATP-dependent DNA ligase family.</text>
</comment>
<protein>
    <submittedName>
        <fullName evidence="5">DNA ligase</fullName>
    </submittedName>
</protein>
<dbReference type="Proteomes" id="UP000641588">
    <property type="component" value="Unassembled WGS sequence"/>
</dbReference>
<evidence type="ECO:0000313" key="5">
    <source>
        <dbReference type="EMBL" id="NOU92433.1"/>
    </source>
</evidence>
<accession>A0A972GQN9</accession>
<gene>
    <name evidence="5" type="ORF">GC093_04180</name>
</gene>
<organism evidence="5 6">
    <name type="scientific">Paenibacillus foliorum</name>
    <dbReference type="NCBI Taxonomy" id="2654974"/>
    <lineage>
        <taxon>Bacteria</taxon>
        <taxon>Bacillati</taxon>
        <taxon>Bacillota</taxon>
        <taxon>Bacilli</taxon>
        <taxon>Bacillales</taxon>
        <taxon>Paenibacillaceae</taxon>
        <taxon>Paenibacillus</taxon>
    </lineage>
</organism>
<dbReference type="Pfam" id="PF01068">
    <property type="entry name" value="DNA_ligase_A_M"/>
    <property type="match status" value="1"/>
</dbReference>
<comment type="caution">
    <text evidence="5">The sequence shown here is derived from an EMBL/GenBank/DDBJ whole genome shotgun (WGS) entry which is preliminary data.</text>
</comment>
<keyword evidence="6" id="KW-1185">Reference proteome</keyword>
<dbReference type="SUPFAM" id="SSF56091">
    <property type="entry name" value="DNA ligase/mRNA capping enzyme, catalytic domain"/>
    <property type="match status" value="1"/>
</dbReference>
<dbReference type="RefSeq" id="WP_171650601.1">
    <property type="nucleotide sequence ID" value="NZ_WHOD01000013.1"/>
</dbReference>
<sequence length="301" mass="34988">MLFTRIKPMALSVGKEPFDDDHFIYEPKWDGWRILLHKQGERVEAYTYNGKIVTEKFPELKEASNAIKAHTAILDSEGIVLRSGRPVFDDFTYRGRLSNSMRIKQAVHTHPVSFVVFDVLYTDREHMKEPLMERKQRLSEMVVNSPSIMPTMYLAGQGKALFELTKEHNMEGIVAKRIDSRYLPDTRSSDWLKINHVKTVDVLILGYRTNPFGLVIGLNFRTVRNKPVGVVEDGFEQQDKQQFLELAQQLHSSQDQKTQWIQPGLCCRIEYLERTDMHQLKATVFKGLLFDKRPEDCIWIS</sequence>
<dbReference type="GO" id="GO:0006310">
    <property type="term" value="P:DNA recombination"/>
    <property type="evidence" value="ECO:0007669"/>
    <property type="project" value="InterPro"/>
</dbReference>
<name>A0A972GQN9_9BACL</name>
<keyword evidence="2 5" id="KW-0436">Ligase</keyword>
<dbReference type="GO" id="GO:0005524">
    <property type="term" value="F:ATP binding"/>
    <property type="evidence" value="ECO:0007669"/>
    <property type="project" value="InterPro"/>
</dbReference>
<dbReference type="InterPro" id="IPR050191">
    <property type="entry name" value="ATP-dep_DNA_ligase"/>
</dbReference>
<dbReference type="InterPro" id="IPR012340">
    <property type="entry name" value="NA-bd_OB-fold"/>
</dbReference>
<dbReference type="PANTHER" id="PTHR45674">
    <property type="entry name" value="DNA LIGASE 1/3 FAMILY MEMBER"/>
    <property type="match status" value="1"/>
</dbReference>
<evidence type="ECO:0000256" key="1">
    <source>
        <dbReference type="ARBA" id="ARBA00007572"/>
    </source>
</evidence>
<dbReference type="EMBL" id="WHOD01000013">
    <property type="protein sequence ID" value="NOU92433.1"/>
    <property type="molecule type" value="Genomic_DNA"/>
</dbReference>